<comment type="caution">
    <text evidence="2">The sequence shown here is derived from an EMBL/GenBank/DDBJ whole genome shotgun (WGS) entry which is preliminary data.</text>
</comment>
<organism evidence="2 3">
    <name type="scientific">Dimorphilus gyrociliatus</name>
    <dbReference type="NCBI Taxonomy" id="2664684"/>
    <lineage>
        <taxon>Eukaryota</taxon>
        <taxon>Metazoa</taxon>
        <taxon>Spiralia</taxon>
        <taxon>Lophotrochozoa</taxon>
        <taxon>Annelida</taxon>
        <taxon>Polychaeta</taxon>
        <taxon>Polychaeta incertae sedis</taxon>
        <taxon>Dinophilidae</taxon>
        <taxon>Dimorphilus</taxon>
    </lineage>
</organism>
<dbReference type="Proteomes" id="UP000549394">
    <property type="component" value="Unassembled WGS sequence"/>
</dbReference>
<evidence type="ECO:0000313" key="2">
    <source>
        <dbReference type="EMBL" id="CAD5116947.1"/>
    </source>
</evidence>
<dbReference type="OrthoDB" id="10575969at2759"/>
<dbReference type="AlphaFoldDB" id="A0A7I8VLR1"/>
<feature type="compositionally biased region" description="Polar residues" evidence="1">
    <location>
        <begin position="221"/>
        <end position="233"/>
    </location>
</feature>
<evidence type="ECO:0000256" key="1">
    <source>
        <dbReference type="SAM" id="MobiDB-lite"/>
    </source>
</evidence>
<name>A0A7I8VLR1_9ANNE</name>
<accession>A0A7I8VLR1</accession>
<protein>
    <submittedName>
        <fullName evidence="2">DgyrCDS5787</fullName>
    </submittedName>
</protein>
<proteinExistence type="predicted"/>
<gene>
    <name evidence="2" type="ORF">DGYR_LOCUS5526</name>
</gene>
<sequence>MSDGFRKPFNVDDERSLFSRMPSKPSLPKSDVHRTTLRSYYKLSTLGSMSRDSLASSISSLTASRENLFSCEFTPLGSSWNLNNSAKMSLLEEVKSHKISAEVMKQRLYESVITSPSRRRHSTLQHSYYADSPQNFHIVQSLPVTPAASKSTSPLSSPRSSRYFTKRTEEDMCIEEENGLEEARCAGLASVLRPEARFVPTPGRSSETNKIAEFERRLKNYPSNHDLSMSLTDGPSPAKRRTNNLN</sequence>
<keyword evidence="3" id="KW-1185">Reference proteome</keyword>
<dbReference type="EMBL" id="CAJFCJ010000007">
    <property type="protein sequence ID" value="CAD5116947.1"/>
    <property type="molecule type" value="Genomic_DNA"/>
</dbReference>
<feature type="region of interest" description="Disordered" evidence="1">
    <location>
        <begin position="219"/>
        <end position="246"/>
    </location>
</feature>
<reference evidence="2 3" key="1">
    <citation type="submission" date="2020-08" db="EMBL/GenBank/DDBJ databases">
        <authorList>
            <person name="Hejnol A."/>
        </authorList>
    </citation>
    <scope>NUCLEOTIDE SEQUENCE [LARGE SCALE GENOMIC DNA]</scope>
</reference>
<evidence type="ECO:0000313" key="3">
    <source>
        <dbReference type="Proteomes" id="UP000549394"/>
    </source>
</evidence>